<dbReference type="InterPro" id="IPR005243">
    <property type="entry name" value="THIRX-like_proc"/>
</dbReference>
<dbReference type="PANTHER" id="PTHR36450:SF1">
    <property type="entry name" value="THIOREDOXIN"/>
    <property type="match status" value="1"/>
</dbReference>
<dbReference type="InterPro" id="IPR036249">
    <property type="entry name" value="Thioredoxin-like_sf"/>
</dbReference>
<protein>
    <submittedName>
        <fullName evidence="2">Redox-active disulfide protein 2</fullName>
    </submittedName>
</protein>
<reference evidence="2 3" key="2">
    <citation type="journal article" date="2012" name="BMC Genomics">
        <title>The genome of Pelobacter carbinolicus reveals surprising metabolic capabilities and physiological features.</title>
        <authorList>
            <person name="Aklujkar M."/>
            <person name="Haveman S.A."/>
            <person name="Didonato R.Jr."/>
            <person name="Chertkov O."/>
            <person name="Han C.S."/>
            <person name="Land M.L."/>
            <person name="Brown P."/>
            <person name="Lovley D.R."/>
        </authorList>
    </citation>
    <scope>NUCLEOTIDE SEQUENCE [LARGE SCALE GENOMIC DNA]</scope>
    <source>
        <strain evidence="3">DSM 2380 / NBRC 103641 / GraBd1</strain>
    </source>
</reference>
<dbReference type="InterPro" id="IPR012336">
    <property type="entry name" value="Thioredoxin-like_fold"/>
</dbReference>
<dbReference type="PANTHER" id="PTHR36450">
    <property type="entry name" value="THIOREDOXIN"/>
    <property type="match status" value="1"/>
</dbReference>
<dbReference type="HOGENOM" id="CLU_2422763_0_0_7"/>
<dbReference type="EMBL" id="CP000142">
    <property type="protein sequence ID" value="ABA90171.1"/>
    <property type="molecule type" value="Genomic_DNA"/>
</dbReference>
<dbReference type="eggNOG" id="ENOG5032ZT3">
    <property type="taxonomic scope" value="Bacteria"/>
</dbReference>
<dbReference type="SUPFAM" id="SSF52833">
    <property type="entry name" value="Thioredoxin-like"/>
    <property type="match status" value="1"/>
</dbReference>
<dbReference type="KEGG" id="pca:Pcar_2936"/>
<organism evidence="2 3">
    <name type="scientific">Syntrophotalea carbinolica (strain DSM 2380 / NBRC 103641 / GraBd1)</name>
    <name type="common">Pelobacter carbinolicus</name>
    <dbReference type="NCBI Taxonomy" id="338963"/>
    <lineage>
        <taxon>Bacteria</taxon>
        <taxon>Pseudomonadati</taxon>
        <taxon>Thermodesulfobacteriota</taxon>
        <taxon>Desulfuromonadia</taxon>
        <taxon>Desulfuromonadales</taxon>
        <taxon>Syntrophotaleaceae</taxon>
        <taxon>Syntrophotalea</taxon>
    </lineage>
</organism>
<dbReference type="Pfam" id="PF13192">
    <property type="entry name" value="Thioredoxin_3"/>
    <property type="match status" value="1"/>
</dbReference>
<feature type="domain" description="Thioredoxin-like fold" evidence="1">
    <location>
        <begin position="1"/>
        <end position="77"/>
    </location>
</feature>
<evidence type="ECO:0000259" key="1">
    <source>
        <dbReference type="Pfam" id="PF13192"/>
    </source>
</evidence>
<proteinExistence type="predicted"/>
<dbReference type="Gene3D" id="3.40.30.10">
    <property type="entry name" value="Glutaredoxin"/>
    <property type="match status" value="1"/>
</dbReference>
<evidence type="ECO:0000313" key="2">
    <source>
        <dbReference type="EMBL" id="ABA90171.1"/>
    </source>
</evidence>
<gene>
    <name evidence="2" type="ordered locus">Pcar_2936</name>
</gene>
<accession>Q3A0D6</accession>
<dbReference type="STRING" id="338963.Pcar_2936"/>
<name>Q3A0D6_SYNC1</name>
<evidence type="ECO:0000313" key="3">
    <source>
        <dbReference type="Proteomes" id="UP000002534"/>
    </source>
</evidence>
<sequence length="91" mass="10492">MRIDILCKPDCGGRCYTTLSNVRQALDQMRLDAEVHLYQDPRKLIDNRVYVTPALILDDVVRISGRVPEVVEIKALVAERARFIRRLRDAV</sequence>
<dbReference type="Proteomes" id="UP000002534">
    <property type="component" value="Chromosome"/>
</dbReference>
<keyword evidence="3" id="KW-1185">Reference proteome</keyword>
<reference evidence="3" key="1">
    <citation type="submission" date="2005-10" db="EMBL/GenBank/DDBJ databases">
        <title>Complete sequence of Pelobacter carbinolicus DSM 2380.</title>
        <authorList>
            <person name="Copeland A."/>
            <person name="Lucas S."/>
            <person name="Lapidus A."/>
            <person name="Barry K."/>
            <person name="Detter J.C."/>
            <person name="Glavina T."/>
            <person name="Hammon N."/>
            <person name="Israni S."/>
            <person name="Pitluck S."/>
            <person name="Chertkov O."/>
            <person name="Schmutz J."/>
            <person name="Larimer F."/>
            <person name="Land M."/>
            <person name="Kyrpides N."/>
            <person name="Ivanova N."/>
            <person name="Richardson P."/>
        </authorList>
    </citation>
    <scope>NUCLEOTIDE SEQUENCE [LARGE SCALE GENOMIC DNA]</scope>
    <source>
        <strain evidence="3">DSM 2380 / NBRC 103641 / GraBd1</strain>
    </source>
</reference>
<dbReference type="AlphaFoldDB" id="Q3A0D6"/>
<dbReference type="OrthoDB" id="5387621at2"/>
<dbReference type="RefSeq" id="WP_011342724.1">
    <property type="nucleotide sequence ID" value="NC_007498.2"/>
</dbReference>